<dbReference type="EMBL" id="JNAM01000012">
    <property type="protein sequence ID" value="KGF96449.1"/>
    <property type="molecule type" value="Genomic_DNA"/>
</dbReference>
<dbReference type="SMART" id="SM00563">
    <property type="entry name" value="PlsC"/>
    <property type="match status" value="1"/>
</dbReference>
<dbReference type="GO" id="GO:0003841">
    <property type="term" value="F:1-acylglycerol-3-phosphate O-acyltransferase activity"/>
    <property type="evidence" value="ECO:0007669"/>
    <property type="project" value="TreeGrafter"/>
</dbReference>
<evidence type="ECO:0000313" key="4">
    <source>
        <dbReference type="EMBL" id="KGF96449.1"/>
    </source>
</evidence>
<evidence type="ECO:0000256" key="1">
    <source>
        <dbReference type="ARBA" id="ARBA00022679"/>
    </source>
</evidence>
<reference evidence="5" key="1">
    <citation type="journal article" date="2014" name="Sci. Data">
        <title>Genomes of diverse isolates of the marine cyanobacterium Prochlorococcus.</title>
        <authorList>
            <person name="Biller S."/>
            <person name="Berube P."/>
            <person name="Thompson J."/>
            <person name="Kelly L."/>
            <person name="Roggensack S."/>
            <person name="Awad L."/>
            <person name="Roache-Johnson K."/>
            <person name="Ding H."/>
            <person name="Giovannoni S.J."/>
            <person name="Moore L.R."/>
            <person name="Chisholm S.W."/>
        </authorList>
    </citation>
    <scope>NUCLEOTIDE SEQUENCE [LARGE SCALE GENOMIC DNA]</scope>
    <source>
        <strain evidence="5">MIT 9302</strain>
    </source>
</reference>
<accession>A0A0A2A7H1</accession>
<dbReference type="PANTHER" id="PTHR10434:SF11">
    <property type="entry name" value="1-ACYL-SN-GLYCEROL-3-PHOSPHATE ACYLTRANSFERASE"/>
    <property type="match status" value="1"/>
</dbReference>
<feature type="domain" description="Phospholipid/glycerol acyltransferase" evidence="3">
    <location>
        <begin position="1"/>
        <end position="105"/>
    </location>
</feature>
<keyword evidence="1 4" id="KW-0808">Transferase</keyword>
<sequence length="157" mass="18013">MAMGRRVTKKDCRFMVTKSEMKGIQGWFLKRLGCFSINQLSPSLSALRYAIDIIEKGEQLVVFPEGKINKYGKKLFLKEGLYRLARLATKKTKSITIIPIGIAYNKVSPNFRGEFCLSLGQPIAIDDYLNCTIKEFNMFLYEKMIQEEEKALKNVGR</sequence>
<dbReference type="PANTHER" id="PTHR10434">
    <property type="entry name" value="1-ACYL-SN-GLYCEROL-3-PHOSPHATE ACYLTRANSFERASE"/>
    <property type="match status" value="1"/>
</dbReference>
<keyword evidence="2 4" id="KW-0012">Acyltransferase</keyword>
<dbReference type="AlphaFoldDB" id="A0A0A2A7H1"/>
<evidence type="ECO:0000256" key="2">
    <source>
        <dbReference type="ARBA" id="ARBA00023315"/>
    </source>
</evidence>
<name>A0A0A2A7H1_PROMR</name>
<proteinExistence type="predicted"/>
<dbReference type="CDD" id="cd07989">
    <property type="entry name" value="LPLAT_AGPAT-like"/>
    <property type="match status" value="1"/>
</dbReference>
<gene>
    <name evidence="4" type="ORF">EU96_1874</name>
</gene>
<protein>
    <submittedName>
        <fullName evidence="4">Phospholipid/glycerol acyltransferase</fullName>
    </submittedName>
</protein>
<dbReference type="GO" id="GO:0006654">
    <property type="term" value="P:phosphatidic acid biosynthetic process"/>
    <property type="evidence" value="ECO:0007669"/>
    <property type="project" value="TreeGrafter"/>
</dbReference>
<dbReference type="Pfam" id="PF01553">
    <property type="entry name" value="Acyltransferase"/>
    <property type="match status" value="1"/>
</dbReference>
<dbReference type="eggNOG" id="COG0204">
    <property type="taxonomic scope" value="Bacteria"/>
</dbReference>
<dbReference type="SUPFAM" id="SSF69593">
    <property type="entry name" value="Glycerol-3-phosphate (1)-acyltransferase"/>
    <property type="match status" value="1"/>
</dbReference>
<dbReference type="InterPro" id="IPR002123">
    <property type="entry name" value="Plipid/glycerol_acylTrfase"/>
</dbReference>
<evidence type="ECO:0000259" key="3">
    <source>
        <dbReference type="SMART" id="SM00563"/>
    </source>
</evidence>
<organism evidence="4 5">
    <name type="scientific">Prochlorococcus marinus str. MIT 9302</name>
    <dbReference type="NCBI Taxonomy" id="74545"/>
    <lineage>
        <taxon>Bacteria</taxon>
        <taxon>Bacillati</taxon>
        <taxon>Cyanobacteriota</taxon>
        <taxon>Cyanophyceae</taxon>
        <taxon>Synechococcales</taxon>
        <taxon>Prochlorococcaceae</taxon>
        <taxon>Prochlorococcus</taxon>
    </lineage>
</organism>
<dbReference type="Proteomes" id="UP000030445">
    <property type="component" value="Unassembled WGS sequence"/>
</dbReference>
<evidence type="ECO:0000313" key="5">
    <source>
        <dbReference type="Proteomes" id="UP000030445"/>
    </source>
</evidence>
<dbReference type="STRING" id="74545.EU96_1874"/>
<comment type="caution">
    <text evidence="4">The sequence shown here is derived from an EMBL/GenBank/DDBJ whole genome shotgun (WGS) entry which is preliminary data.</text>
</comment>